<keyword evidence="2" id="KW-1185">Reference proteome</keyword>
<dbReference type="RefSeq" id="WP_084426646.1">
    <property type="nucleotide sequence ID" value="NZ_FWXV01000002.1"/>
</dbReference>
<dbReference type="EMBL" id="FWXV01000002">
    <property type="protein sequence ID" value="SMC92415.1"/>
    <property type="molecule type" value="Genomic_DNA"/>
</dbReference>
<reference evidence="1 2" key="1">
    <citation type="submission" date="2017-04" db="EMBL/GenBank/DDBJ databases">
        <authorList>
            <person name="Afonso C.L."/>
            <person name="Miller P.J."/>
            <person name="Scott M.A."/>
            <person name="Spackman E."/>
            <person name="Goraichik I."/>
            <person name="Dimitrov K.M."/>
            <person name="Suarez D.L."/>
            <person name="Swayne D.E."/>
        </authorList>
    </citation>
    <scope>NUCLEOTIDE SEQUENCE [LARGE SCALE GENOMIC DNA]</scope>
    <source>
        <strain evidence="1 2">DSM 43828</strain>
    </source>
</reference>
<gene>
    <name evidence="1" type="ORF">SAMN05661093_02842</name>
</gene>
<dbReference type="Gene3D" id="3.40.50.2000">
    <property type="entry name" value="Glycogen Phosphorylase B"/>
    <property type="match status" value="1"/>
</dbReference>
<dbReference type="PANTHER" id="PTHR12526">
    <property type="entry name" value="GLYCOSYLTRANSFERASE"/>
    <property type="match status" value="1"/>
</dbReference>
<proteinExistence type="predicted"/>
<evidence type="ECO:0000313" key="2">
    <source>
        <dbReference type="Proteomes" id="UP000192674"/>
    </source>
</evidence>
<dbReference type="OrthoDB" id="9771846at2"/>
<sequence length="380" mass="41620">MRPLVVVASGVTWDGVKGSERQLAESLTHHADVLWVDPPVSPVTPERFRGKAGRMWRPRLGPLAPRIARLTPVGPPGWTRPGIRSLTWPMVRAQIGWALRKSRRRPDVFIACTQHDLLGRWGDRVVDVLYGTDDWVAGASLMNQDAHFVLREEREAIARADLVLAVGPELAERWRELGAHPIVFPNGCDPLPYQVLSEPGPVPAGFPARIAGLVGQLSDRIDISLLEAVADTGLGLLLIGPREPDWEPGRSDGLLQRPNVHHVGPVPFEELPRWFARIDVGLTPYADTAFNRASFPLKTLEYLAAGLPVVSTDLPASKRLANETDSIHIGADAKEFADAVVKAAIDKASPDVIDQRRSVAASHSWAARADTFTHLAGLRR</sequence>
<keyword evidence="1" id="KW-0808">Transferase</keyword>
<dbReference type="SUPFAM" id="SSF53756">
    <property type="entry name" value="UDP-Glycosyltransferase/glycogen phosphorylase"/>
    <property type="match status" value="1"/>
</dbReference>
<dbReference type="Pfam" id="PF13692">
    <property type="entry name" value="Glyco_trans_1_4"/>
    <property type="match status" value="1"/>
</dbReference>
<dbReference type="AlphaFoldDB" id="A0A1Y5XGI1"/>
<evidence type="ECO:0000313" key="1">
    <source>
        <dbReference type="EMBL" id="SMC92415.1"/>
    </source>
</evidence>
<accession>A0A1Y5XGI1</accession>
<dbReference type="Proteomes" id="UP000192674">
    <property type="component" value="Unassembled WGS sequence"/>
</dbReference>
<name>A0A1Y5XGI1_KIBAR</name>
<organism evidence="1 2">
    <name type="scientific">Kibdelosporangium aridum</name>
    <dbReference type="NCBI Taxonomy" id="2030"/>
    <lineage>
        <taxon>Bacteria</taxon>
        <taxon>Bacillati</taxon>
        <taxon>Actinomycetota</taxon>
        <taxon>Actinomycetes</taxon>
        <taxon>Pseudonocardiales</taxon>
        <taxon>Pseudonocardiaceae</taxon>
        <taxon>Kibdelosporangium</taxon>
    </lineage>
</organism>
<dbReference type="GO" id="GO:0016740">
    <property type="term" value="F:transferase activity"/>
    <property type="evidence" value="ECO:0007669"/>
    <property type="project" value="UniProtKB-KW"/>
</dbReference>
<protein>
    <submittedName>
        <fullName evidence="1">Glycosyltransferase involved in cell wall bisynthesis</fullName>
    </submittedName>
</protein>